<dbReference type="Proteomes" id="UP001415857">
    <property type="component" value="Unassembled WGS sequence"/>
</dbReference>
<dbReference type="GO" id="GO:0061630">
    <property type="term" value="F:ubiquitin protein ligase activity"/>
    <property type="evidence" value="ECO:0007669"/>
    <property type="project" value="UniProtKB-EC"/>
</dbReference>
<dbReference type="GO" id="GO:0016567">
    <property type="term" value="P:protein ubiquitination"/>
    <property type="evidence" value="ECO:0007669"/>
    <property type="project" value="TreeGrafter"/>
</dbReference>
<keyword evidence="9" id="KW-1185">Reference proteome</keyword>
<dbReference type="AlphaFoldDB" id="A0AAP0RJA8"/>
<dbReference type="PANTHER" id="PTHR15710:SF77">
    <property type="entry name" value="RING-H2 FINGER PROTEIN ATL21B"/>
    <property type="match status" value="1"/>
</dbReference>
<name>A0AAP0RJA8_LIQFO</name>
<organism evidence="8 9">
    <name type="scientific">Liquidambar formosana</name>
    <name type="common">Formosan gum</name>
    <dbReference type="NCBI Taxonomy" id="63359"/>
    <lineage>
        <taxon>Eukaryota</taxon>
        <taxon>Viridiplantae</taxon>
        <taxon>Streptophyta</taxon>
        <taxon>Embryophyta</taxon>
        <taxon>Tracheophyta</taxon>
        <taxon>Spermatophyta</taxon>
        <taxon>Magnoliopsida</taxon>
        <taxon>eudicotyledons</taxon>
        <taxon>Gunneridae</taxon>
        <taxon>Pentapetalae</taxon>
        <taxon>Saxifragales</taxon>
        <taxon>Altingiaceae</taxon>
        <taxon>Liquidambar</taxon>
    </lineage>
</organism>
<evidence type="ECO:0000256" key="5">
    <source>
        <dbReference type="ARBA" id="ARBA00022833"/>
    </source>
</evidence>
<reference evidence="8 9" key="1">
    <citation type="journal article" date="2024" name="Plant J.">
        <title>Genome sequences and population genomics reveal climatic adaptation and genomic divergence between two closely related sweetgum species.</title>
        <authorList>
            <person name="Xu W.Q."/>
            <person name="Ren C.Q."/>
            <person name="Zhang X.Y."/>
            <person name="Comes H.P."/>
            <person name="Liu X.H."/>
            <person name="Li Y.G."/>
            <person name="Kettle C.J."/>
            <person name="Jalonen R."/>
            <person name="Gaisberger H."/>
            <person name="Ma Y.Z."/>
            <person name="Qiu Y.X."/>
        </authorList>
    </citation>
    <scope>NUCLEOTIDE SEQUENCE [LARGE SCALE GENOMIC DNA]</scope>
    <source>
        <strain evidence="8">Hangzhou</strain>
    </source>
</reference>
<dbReference type="InterPro" id="IPR013083">
    <property type="entry name" value="Znf_RING/FYVE/PHD"/>
</dbReference>
<accession>A0AAP0RJA8</accession>
<dbReference type="GO" id="GO:0005737">
    <property type="term" value="C:cytoplasm"/>
    <property type="evidence" value="ECO:0007669"/>
    <property type="project" value="TreeGrafter"/>
</dbReference>
<dbReference type="Pfam" id="PF13639">
    <property type="entry name" value="zf-RING_2"/>
    <property type="match status" value="1"/>
</dbReference>
<comment type="caution">
    <text evidence="8">The sequence shown here is derived from an EMBL/GenBank/DDBJ whole genome shotgun (WGS) entry which is preliminary data.</text>
</comment>
<gene>
    <name evidence="8" type="ORF">L1049_027833</name>
</gene>
<keyword evidence="5" id="KW-0862">Zinc</keyword>
<keyword evidence="4 6" id="KW-0863">Zinc-finger</keyword>
<dbReference type="EMBL" id="JBBPBK010000009">
    <property type="protein sequence ID" value="KAK9278268.1"/>
    <property type="molecule type" value="Genomic_DNA"/>
</dbReference>
<dbReference type="EC" id="2.3.2.27" evidence="2"/>
<evidence type="ECO:0000256" key="1">
    <source>
        <dbReference type="ARBA" id="ARBA00000900"/>
    </source>
</evidence>
<evidence type="ECO:0000256" key="3">
    <source>
        <dbReference type="ARBA" id="ARBA00022723"/>
    </source>
</evidence>
<comment type="catalytic activity">
    <reaction evidence="1">
        <text>S-ubiquitinyl-[E2 ubiquitin-conjugating enzyme]-L-cysteine + [acceptor protein]-L-lysine = [E2 ubiquitin-conjugating enzyme]-L-cysteine + N(6)-ubiquitinyl-[acceptor protein]-L-lysine.</text>
        <dbReference type="EC" id="2.3.2.27"/>
    </reaction>
</comment>
<keyword evidence="3" id="KW-0479">Metal-binding</keyword>
<feature type="domain" description="RING-type" evidence="7">
    <location>
        <begin position="183"/>
        <end position="224"/>
    </location>
</feature>
<dbReference type="SUPFAM" id="SSF57850">
    <property type="entry name" value="RING/U-box"/>
    <property type="match status" value="1"/>
</dbReference>
<protein>
    <recommendedName>
        <fullName evidence="2">RING-type E3 ubiquitin transferase</fullName>
        <ecNumber evidence="2">2.3.2.27</ecNumber>
    </recommendedName>
</protein>
<sequence length="231" mass="25639">MSTTGYSFCMCEAFPSNDAPLSVDDDESWSSDVESWSSDAVQFLINIDAHYGVLPPHAWMDDDAEEGSATDETFSVPLDDLIDDEKSPWIISEMLSAMDVPLYDQPDMIRKISNCAVSMATDSGNVGRRVLSMSVDLQVMWVEEATAESMDAEQEIEFVRATESSIEALEKVRVVEGCMKQQCVICLEEISTGSEATRMPCSHVFHGGCLVDWLEKSGFCPLCRFQLPMVE</sequence>
<evidence type="ECO:0000256" key="6">
    <source>
        <dbReference type="PROSITE-ProRule" id="PRU00175"/>
    </source>
</evidence>
<evidence type="ECO:0000313" key="8">
    <source>
        <dbReference type="EMBL" id="KAK9278268.1"/>
    </source>
</evidence>
<dbReference type="CDD" id="cd16454">
    <property type="entry name" value="RING-H2_PA-TM-RING"/>
    <property type="match status" value="1"/>
</dbReference>
<dbReference type="SMART" id="SM00184">
    <property type="entry name" value="RING"/>
    <property type="match status" value="1"/>
</dbReference>
<dbReference type="PANTHER" id="PTHR15710">
    <property type="entry name" value="E3 UBIQUITIN-PROTEIN LIGASE PRAJA"/>
    <property type="match status" value="1"/>
</dbReference>
<dbReference type="GO" id="GO:0008270">
    <property type="term" value="F:zinc ion binding"/>
    <property type="evidence" value="ECO:0007669"/>
    <property type="project" value="UniProtKB-KW"/>
</dbReference>
<dbReference type="InterPro" id="IPR001841">
    <property type="entry name" value="Znf_RING"/>
</dbReference>
<dbReference type="Gene3D" id="3.30.40.10">
    <property type="entry name" value="Zinc/RING finger domain, C3HC4 (zinc finger)"/>
    <property type="match status" value="1"/>
</dbReference>
<evidence type="ECO:0000313" key="9">
    <source>
        <dbReference type="Proteomes" id="UP001415857"/>
    </source>
</evidence>
<dbReference type="PROSITE" id="PS50089">
    <property type="entry name" value="ZF_RING_2"/>
    <property type="match status" value="1"/>
</dbReference>
<evidence type="ECO:0000256" key="4">
    <source>
        <dbReference type="ARBA" id="ARBA00022771"/>
    </source>
</evidence>
<evidence type="ECO:0000259" key="7">
    <source>
        <dbReference type="PROSITE" id="PS50089"/>
    </source>
</evidence>
<proteinExistence type="predicted"/>
<evidence type="ECO:0000256" key="2">
    <source>
        <dbReference type="ARBA" id="ARBA00012483"/>
    </source>
</evidence>